<dbReference type="GO" id="GO:0006313">
    <property type="term" value="P:DNA transposition"/>
    <property type="evidence" value="ECO:0007669"/>
    <property type="project" value="InterPro"/>
</dbReference>
<dbReference type="Gene3D" id="3.30.420.10">
    <property type="entry name" value="Ribonuclease H-like superfamily/Ribonuclease H"/>
    <property type="match status" value="2"/>
</dbReference>
<dbReference type="EMBL" id="BMAU01021402">
    <property type="protein sequence ID" value="GFY32247.1"/>
    <property type="molecule type" value="Genomic_DNA"/>
</dbReference>
<comment type="caution">
    <text evidence="3">The sequence shown here is derived from an EMBL/GenBank/DDBJ whole genome shotgun (WGS) entry which is preliminary data.</text>
</comment>
<keyword evidence="4" id="KW-1185">Reference proteome</keyword>
<evidence type="ECO:0000259" key="2">
    <source>
        <dbReference type="Pfam" id="PF13358"/>
    </source>
</evidence>
<dbReference type="InterPro" id="IPR036397">
    <property type="entry name" value="RNaseH_sf"/>
</dbReference>
<dbReference type="AlphaFoldDB" id="A0A8X6WCV9"/>
<evidence type="ECO:0000259" key="1">
    <source>
        <dbReference type="Pfam" id="PF01498"/>
    </source>
</evidence>
<gene>
    <name evidence="3" type="ORF">TNCV_3557551</name>
</gene>
<dbReference type="InterPro" id="IPR002492">
    <property type="entry name" value="Transposase_Tc1-like"/>
</dbReference>
<dbReference type="Pfam" id="PF13358">
    <property type="entry name" value="DDE_3"/>
    <property type="match status" value="1"/>
</dbReference>
<dbReference type="PANTHER" id="PTHR23022">
    <property type="entry name" value="TRANSPOSABLE ELEMENT-RELATED"/>
    <property type="match status" value="1"/>
</dbReference>
<sequence>MIGAFAVKRWQPRKPRLPPFFSMCKTPWNVPISTRTVSRRLVESGLHSRRPLRTLALTPQRRRARLEWCRARATWMTEWRNVVFSDESRFCFFNDSQRIRVWRRRGERSNPAVTVERPTARQRGIMQDNAPPHTAHISQHDLRGVQMLPWPAYSPDLSPIEYVWDVIGRRLQTLPLPRTNDQLWEMLEREWRTIPQDTMRTLIDSVPRRVSWGIVARGGSTSY</sequence>
<dbReference type="InterPro" id="IPR052338">
    <property type="entry name" value="Transposase_5"/>
</dbReference>
<feature type="domain" description="Transposase Tc1-like" evidence="1">
    <location>
        <begin position="25"/>
        <end position="72"/>
    </location>
</feature>
<dbReference type="Proteomes" id="UP000887159">
    <property type="component" value="Unassembled WGS sequence"/>
</dbReference>
<name>A0A8X6WCV9_TRICX</name>
<dbReference type="InterPro" id="IPR038717">
    <property type="entry name" value="Tc1-like_DDE_dom"/>
</dbReference>
<dbReference type="GO" id="GO:0015074">
    <property type="term" value="P:DNA integration"/>
    <property type="evidence" value="ECO:0007669"/>
    <property type="project" value="InterPro"/>
</dbReference>
<feature type="domain" description="Tc1-like transposase DDE" evidence="2">
    <location>
        <begin position="123"/>
        <end position="178"/>
    </location>
</feature>
<evidence type="ECO:0000313" key="4">
    <source>
        <dbReference type="Proteomes" id="UP000887159"/>
    </source>
</evidence>
<reference evidence="3" key="1">
    <citation type="submission" date="2020-08" db="EMBL/GenBank/DDBJ databases">
        <title>Multicomponent nature underlies the extraordinary mechanical properties of spider dragline silk.</title>
        <authorList>
            <person name="Kono N."/>
            <person name="Nakamura H."/>
            <person name="Mori M."/>
            <person name="Yoshida Y."/>
            <person name="Ohtoshi R."/>
            <person name="Malay A.D."/>
            <person name="Moran D.A.P."/>
            <person name="Tomita M."/>
            <person name="Numata K."/>
            <person name="Arakawa K."/>
        </authorList>
    </citation>
    <scope>NUCLEOTIDE SEQUENCE</scope>
</reference>
<accession>A0A8X6WCV9</accession>
<dbReference type="GO" id="GO:0003677">
    <property type="term" value="F:DNA binding"/>
    <property type="evidence" value="ECO:0007669"/>
    <property type="project" value="InterPro"/>
</dbReference>
<evidence type="ECO:0000313" key="3">
    <source>
        <dbReference type="EMBL" id="GFY32247.1"/>
    </source>
</evidence>
<proteinExistence type="predicted"/>
<protein>
    <submittedName>
        <fullName evidence="3">Transposable element Tcb2 transposase</fullName>
    </submittedName>
</protein>
<dbReference type="PANTHER" id="PTHR23022:SF135">
    <property type="entry name" value="SI:DKEY-77F5.3"/>
    <property type="match status" value="1"/>
</dbReference>
<organism evidence="3 4">
    <name type="scientific">Trichonephila clavipes</name>
    <name type="common">Golden silk orbweaver</name>
    <name type="synonym">Nephila clavipes</name>
    <dbReference type="NCBI Taxonomy" id="2585209"/>
    <lineage>
        <taxon>Eukaryota</taxon>
        <taxon>Metazoa</taxon>
        <taxon>Ecdysozoa</taxon>
        <taxon>Arthropoda</taxon>
        <taxon>Chelicerata</taxon>
        <taxon>Arachnida</taxon>
        <taxon>Araneae</taxon>
        <taxon>Araneomorphae</taxon>
        <taxon>Entelegynae</taxon>
        <taxon>Araneoidea</taxon>
        <taxon>Nephilidae</taxon>
        <taxon>Trichonephila</taxon>
    </lineage>
</organism>
<dbReference type="Pfam" id="PF01498">
    <property type="entry name" value="HTH_Tnp_Tc3_2"/>
    <property type="match status" value="1"/>
</dbReference>